<evidence type="ECO:0000313" key="3">
    <source>
        <dbReference type="EMBL" id="KAJ9157012.1"/>
    </source>
</evidence>
<dbReference type="InterPro" id="IPR000073">
    <property type="entry name" value="AB_hydrolase_1"/>
</dbReference>
<dbReference type="GO" id="GO:0042171">
    <property type="term" value="F:lysophosphatidic acid acyltransferase activity"/>
    <property type="evidence" value="ECO:0007669"/>
    <property type="project" value="TreeGrafter"/>
</dbReference>
<dbReference type="Proteomes" id="UP001174691">
    <property type="component" value="Unassembled WGS sequence"/>
</dbReference>
<dbReference type="GO" id="GO:0035965">
    <property type="term" value="P:cardiolipin acyl-chain remodeling"/>
    <property type="evidence" value="ECO:0007669"/>
    <property type="project" value="TreeGrafter"/>
</dbReference>
<dbReference type="SUPFAM" id="SSF53474">
    <property type="entry name" value="alpha/beta-Hydrolases"/>
    <property type="match status" value="1"/>
</dbReference>
<dbReference type="PANTHER" id="PTHR42886:SF29">
    <property type="entry name" value="PUMMELIG, ISOFORM A"/>
    <property type="match status" value="1"/>
</dbReference>
<keyword evidence="3" id="KW-0378">Hydrolase</keyword>
<evidence type="ECO:0000259" key="2">
    <source>
        <dbReference type="Pfam" id="PF12697"/>
    </source>
</evidence>
<dbReference type="Pfam" id="PF12697">
    <property type="entry name" value="Abhydrolase_6"/>
    <property type="match status" value="1"/>
</dbReference>
<evidence type="ECO:0000256" key="1">
    <source>
        <dbReference type="ARBA" id="ARBA00038097"/>
    </source>
</evidence>
<accession>A0AA38S1D2</accession>
<dbReference type="Gene3D" id="3.40.50.1820">
    <property type="entry name" value="alpha/beta hydrolase"/>
    <property type="match status" value="1"/>
</dbReference>
<reference evidence="3" key="1">
    <citation type="submission" date="2022-07" db="EMBL/GenBank/DDBJ databases">
        <title>Fungi with potential for degradation of polypropylene.</title>
        <authorList>
            <person name="Gostincar C."/>
        </authorList>
    </citation>
    <scope>NUCLEOTIDE SEQUENCE</scope>
    <source>
        <strain evidence="3">EXF-13287</strain>
    </source>
</reference>
<dbReference type="GO" id="GO:0055088">
    <property type="term" value="P:lipid homeostasis"/>
    <property type="evidence" value="ECO:0007669"/>
    <property type="project" value="TreeGrafter"/>
</dbReference>
<organism evidence="3 4">
    <name type="scientific">Coniochaeta hoffmannii</name>
    <dbReference type="NCBI Taxonomy" id="91930"/>
    <lineage>
        <taxon>Eukaryota</taxon>
        <taxon>Fungi</taxon>
        <taxon>Dikarya</taxon>
        <taxon>Ascomycota</taxon>
        <taxon>Pezizomycotina</taxon>
        <taxon>Sordariomycetes</taxon>
        <taxon>Sordariomycetidae</taxon>
        <taxon>Coniochaetales</taxon>
        <taxon>Coniochaetaceae</taxon>
        <taxon>Coniochaeta</taxon>
    </lineage>
</organism>
<feature type="domain" description="AB hydrolase-1" evidence="2">
    <location>
        <begin position="58"/>
        <end position="333"/>
    </location>
</feature>
<gene>
    <name evidence="3" type="ORF">NKR19_g3931</name>
</gene>
<keyword evidence="4" id="KW-1185">Reference proteome</keyword>
<dbReference type="EMBL" id="JANBVN010000046">
    <property type="protein sequence ID" value="KAJ9157012.1"/>
    <property type="molecule type" value="Genomic_DNA"/>
</dbReference>
<name>A0AA38S1D2_9PEZI</name>
<dbReference type="AlphaFoldDB" id="A0AA38S1D2"/>
<dbReference type="InterPro" id="IPR029058">
    <property type="entry name" value="AB_hydrolase_fold"/>
</dbReference>
<sequence length="354" mass="39830">MLNFHLSYRYLFFRPPPRHPSPLPEGVERLFADTPSGKIEILYAAPKGEAVGQDDSPIFFVHGGMGSAWVWLEYMTYLSARGVPCYAVSMRGHGESWCPSYLRMVWLTTKRDLADDVVAGIRFVQAREGGKEVVLVGHSSGGGLSQFILSQGDVSVKGLALMGAVPGFGSLGVYINWWKLDPLFGVRMWFHFGHPNSPLSHPALTRRVFFHGPVPDAYMEEFQRHINPYECFWWPLTMMKRFTSFPRILSHIHGWEQDDSFRILVLRGEHDRLMTRPVMHQLADAFRQSYGVLVSEKKTDAGEVVSSGLLAPDGEDAQALGVRSSVVPGAGHHMQNDIGWEVGAQKLLDWYQQL</sequence>
<dbReference type="GO" id="GO:0005743">
    <property type="term" value="C:mitochondrial inner membrane"/>
    <property type="evidence" value="ECO:0007669"/>
    <property type="project" value="TreeGrafter"/>
</dbReference>
<evidence type="ECO:0000313" key="4">
    <source>
        <dbReference type="Proteomes" id="UP001174691"/>
    </source>
</evidence>
<comment type="similarity">
    <text evidence="1">Belongs to the peptidase S33 family. ABHD4/ABHD5 subfamily.</text>
</comment>
<protein>
    <submittedName>
        <fullName evidence="3">Alpha beta hydrolase fold protein</fullName>
    </submittedName>
</protein>
<comment type="caution">
    <text evidence="3">The sequence shown here is derived from an EMBL/GenBank/DDBJ whole genome shotgun (WGS) entry which is preliminary data.</text>
</comment>
<dbReference type="GO" id="GO:0006654">
    <property type="term" value="P:phosphatidic acid biosynthetic process"/>
    <property type="evidence" value="ECO:0007669"/>
    <property type="project" value="TreeGrafter"/>
</dbReference>
<dbReference type="PANTHER" id="PTHR42886">
    <property type="entry name" value="RE40534P-RELATED"/>
    <property type="match status" value="1"/>
</dbReference>
<proteinExistence type="inferred from homology"/>
<dbReference type="GO" id="GO:0004623">
    <property type="term" value="F:phospholipase A2 activity"/>
    <property type="evidence" value="ECO:0007669"/>
    <property type="project" value="TreeGrafter"/>
</dbReference>